<protein>
    <submittedName>
        <fullName evidence="10">Protein SYS1 -like protein</fullName>
    </submittedName>
</protein>
<evidence type="ECO:0000256" key="5">
    <source>
        <dbReference type="ARBA" id="ARBA00022927"/>
    </source>
</evidence>
<dbReference type="GO" id="GO:0005829">
    <property type="term" value="C:cytosol"/>
    <property type="evidence" value="ECO:0007669"/>
    <property type="project" value="GOC"/>
</dbReference>
<dbReference type="Pfam" id="PF09801">
    <property type="entry name" value="SYS1"/>
    <property type="match status" value="1"/>
</dbReference>
<dbReference type="GO" id="GO:0005802">
    <property type="term" value="C:trans-Golgi network"/>
    <property type="evidence" value="ECO:0007669"/>
    <property type="project" value="TreeGrafter"/>
</dbReference>
<keyword evidence="3" id="KW-0813">Transport</keyword>
<dbReference type="GO" id="GO:0034067">
    <property type="term" value="P:protein localization to Golgi apparatus"/>
    <property type="evidence" value="ECO:0007669"/>
    <property type="project" value="TreeGrafter"/>
</dbReference>
<dbReference type="EnsemblMetazoa" id="SSS_7151s_mrna">
    <property type="protein sequence ID" value="KAF7492688.1"/>
    <property type="gene ID" value="SSS_7151"/>
</dbReference>
<name>A0A834VGJ7_SARSC</name>
<evidence type="ECO:0000256" key="7">
    <source>
        <dbReference type="ARBA" id="ARBA00023034"/>
    </source>
</evidence>
<dbReference type="OMA" id="EYEMVGM"/>
<proteinExistence type="inferred from homology"/>
<evidence type="ECO:0000256" key="6">
    <source>
        <dbReference type="ARBA" id="ARBA00022989"/>
    </source>
</evidence>
<dbReference type="GO" id="GO:0000139">
    <property type="term" value="C:Golgi membrane"/>
    <property type="evidence" value="ECO:0007669"/>
    <property type="project" value="UniProtKB-SubCell"/>
</dbReference>
<feature type="transmembrane region" description="Helical" evidence="9">
    <location>
        <begin position="61"/>
        <end position="85"/>
    </location>
</feature>
<evidence type="ECO:0000313" key="12">
    <source>
        <dbReference type="Proteomes" id="UP000070412"/>
    </source>
</evidence>
<dbReference type="EMBL" id="WVUK01000056">
    <property type="protein sequence ID" value="KAF7492688.1"/>
    <property type="molecule type" value="Genomic_DNA"/>
</dbReference>
<dbReference type="PANTHER" id="PTHR12952:SF0">
    <property type="entry name" value="PROTEIN SYS1 HOMOLOG"/>
    <property type="match status" value="1"/>
</dbReference>
<keyword evidence="5" id="KW-0653">Protein transport</keyword>
<feature type="transmembrane region" description="Helical" evidence="9">
    <location>
        <begin position="117"/>
        <end position="139"/>
    </location>
</feature>
<feature type="transmembrane region" description="Helical" evidence="9">
    <location>
        <begin position="92"/>
        <end position="111"/>
    </location>
</feature>
<evidence type="ECO:0000256" key="1">
    <source>
        <dbReference type="ARBA" id="ARBA00004653"/>
    </source>
</evidence>
<evidence type="ECO:0000313" key="10">
    <source>
        <dbReference type="EMBL" id="KAF7492688.1"/>
    </source>
</evidence>
<dbReference type="OrthoDB" id="542931at2759"/>
<organism evidence="10">
    <name type="scientific">Sarcoptes scabiei</name>
    <name type="common">Itch mite</name>
    <name type="synonym">Acarus scabiei</name>
    <dbReference type="NCBI Taxonomy" id="52283"/>
    <lineage>
        <taxon>Eukaryota</taxon>
        <taxon>Metazoa</taxon>
        <taxon>Ecdysozoa</taxon>
        <taxon>Arthropoda</taxon>
        <taxon>Chelicerata</taxon>
        <taxon>Arachnida</taxon>
        <taxon>Acari</taxon>
        <taxon>Acariformes</taxon>
        <taxon>Sarcoptiformes</taxon>
        <taxon>Astigmata</taxon>
        <taxon>Psoroptidia</taxon>
        <taxon>Sarcoptoidea</taxon>
        <taxon>Sarcoptidae</taxon>
        <taxon>Sarcoptinae</taxon>
        <taxon>Sarcoptes</taxon>
    </lineage>
</organism>
<keyword evidence="8 9" id="KW-0472">Membrane</keyword>
<keyword evidence="4 9" id="KW-0812">Transmembrane</keyword>
<dbReference type="AlphaFoldDB" id="A0A834VGJ7"/>
<evidence type="ECO:0000256" key="2">
    <source>
        <dbReference type="ARBA" id="ARBA00008160"/>
    </source>
</evidence>
<evidence type="ECO:0000256" key="9">
    <source>
        <dbReference type="SAM" id="Phobius"/>
    </source>
</evidence>
<reference evidence="12" key="1">
    <citation type="journal article" date="2020" name="PLoS Negl. Trop. Dis.">
        <title>High-quality nuclear genome for Sarcoptes scabiei-A critical resource for a neglected parasite.</title>
        <authorList>
            <person name="Korhonen P.K."/>
            <person name="Gasser R.B."/>
            <person name="Ma G."/>
            <person name="Wang T."/>
            <person name="Stroehlein A.J."/>
            <person name="Young N.D."/>
            <person name="Ang C.S."/>
            <person name="Fernando D.D."/>
            <person name="Lu H.C."/>
            <person name="Taylor S."/>
            <person name="Reynolds S.L."/>
            <person name="Mofiz E."/>
            <person name="Najaraj S.H."/>
            <person name="Gowda H."/>
            <person name="Madugundu A."/>
            <person name="Renuse S."/>
            <person name="Holt D."/>
            <person name="Pandey A."/>
            <person name="Papenfuss A.T."/>
            <person name="Fischer K."/>
        </authorList>
    </citation>
    <scope>NUCLEOTIDE SEQUENCE [LARGE SCALE GENOMIC DNA]</scope>
</reference>
<feature type="transmembrane region" description="Helical" evidence="9">
    <location>
        <begin position="20"/>
        <end position="41"/>
    </location>
</feature>
<evidence type="ECO:0000313" key="11">
    <source>
        <dbReference type="EnsemblMetazoa" id="KAF7492688.1"/>
    </source>
</evidence>
<dbReference type="PANTHER" id="PTHR12952">
    <property type="entry name" value="SYS1"/>
    <property type="match status" value="1"/>
</dbReference>
<dbReference type="InterPro" id="IPR019185">
    <property type="entry name" value="Integral_membrane_SYS1-rel"/>
</dbReference>
<comment type="similarity">
    <text evidence="2">Belongs to the SYS1 family.</text>
</comment>
<evidence type="ECO:0000256" key="4">
    <source>
        <dbReference type="ARBA" id="ARBA00022692"/>
    </source>
</evidence>
<keyword evidence="6 9" id="KW-1133">Transmembrane helix</keyword>
<comment type="subcellular location">
    <subcellularLocation>
        <location evidence="1">Golgi apparatus membrane</location>
        <topology evidence="1">Multi-pass membrane protein</topology>
    </subcellularLocation>
</comment>
<dbReference type="Proteomes" id="UP000070412">
    <property type="component" value="Unassembled WGS sequence"/>
</dbReference>
<reference evidence="11" key="3">
    <citation type="submission" date="2022-06" db="UniProtKB">
        <authorList>
            <consortium name="EnsemblMetazoa"/>
        </authorList>
    </citation>
    <scope>IDENTIFICATION</scope>
</reference>
<sequence length="159" mass="18174">MSGKFNYTRWDPVLISSQIVAIQCCFYSGLGLVLFILSHLFGFRITLDLIFNHQIVSFVNLLGIGVTLSFLITSSLSSITLYFIVHRAKKCLDFSLTLFLIHCLIVWFYMGQFPFSFSWWLLIIVSITLMCCLGEYVCLKSELKDIPLLISHSGKENLL</sequence>
<keyword evidence="12" id="KW-1185">Reference proteome</keyword>
<evidence type="ECO:0000256" key="8">
    <source>
        <dbReference type="ARBA" id="ARBA00023136"/>
    </source>
</evidence>
<evidence type="ECO:0000256" key="3">
    <source>
        <dbReference type="ARBA" id="ARBA00022448"/>
    </source>
</evidence>
<accession>A0A834VGJ7</accession>
<reference evidence="10" key="2">
    <citation type="submission" date="2020-01" db="EMBL/GenBank/DDBJ databases">
        <authorList>
            <person name="Korhonen P.K.K."/>
            <person name="Guangxu M.G."/>
            <person name="Wang T.W."/>
            <person name="Stroehlein A.J.S."/>
            <person name="Young N.D."/>
            <person name="Ang C.-S.A."/>
            <person name="Fernando D.W.F."/>
            <person name="Lu H.L."/>
            <person name="Taylor S.T."/>
            <person name="Ehtesham M.E.M."/>
            <person name="Najaraj S.H.N."/>
            <person name="Harsha G.H.G."/>
            <person name="Madugundu A.M."/>
            <person name="Renuse S.R."/>
            <person name="Holt D.H."/>
            <person name="Pandey A.P."/>
            <person name="Papenfuss A.P."/>
            <person name="Gasser R.B.G."/>
            <person name="Fischer K.F."/>
        </authorList>
    </citation>
    <scope>NUCLEOTIDE SEQUENCE</scope>
    <source>
        <strain evidence="10">SSS_KF_BRIS2020</strain>
    </source>
</reference>
<gene>
    <name evidence="10" type="ORF">SSS_7151</name>
</gene>
<dbReference type="GO" id="GO:0006895">
    <property type="term" value="P:Golgi to endosome transport"/>
    <property type="evidence" value="ECO:0007669"/>
    <property type="project" value="TreeGrafter"/>
</dbReference>
<dbReference type="GO" id="GO:0043001">
    <property type="term" value="P:Golgi to plasma membrane protein transport"/>
    <property type="evidence" value="ECO:0007669"/>
    <property type="project" value="TreeGrafter"/>
</dbReference>
<keyword evidence="7" id="KW-0333">Golgi apparatus</keyword>